<dbReference type="Pfam" id="PF13470">
    <property type="entry name" value="PIN_3"/>
    <property type="match status" value="1"/>
</dbReference>
<dbReference type="NCBIfam" id="TIGR00305">
    <property type="entry name" value="putative toxin-antitoxin system toxin component, PIN family"/>
    <property type="match status" value="1"/>
</dbReference>
<reference evidence="2 3" key="1">
    <citation type="submission" date="2023-02" db="EMBL/GenBank/DDBJ databases">
        <title>Bacterial whole genomic sequence of Curvibacter sp. HBC61.</title>
        <authorList>
            <person name="Le V."/>
            <person name="Ko S.-R."/>
            <person name="Ahn C.-Y."/>
            <person name="Oh H.-M."/>
        </authorList>
    </citation>
    <scope>NUCLEOTIDE SEQUENCE [LARGE SCALE GENOMIC DNA]</scope>
    <source>
        <strain evidence="2 3">HBC61</strain>
    </source>
</reference>
<accession>A0ABT5N2S8</accession>
<sequence length="149" mass="16520">MQAAAPTLAVPVIVDTNVVLDTYVFADPTSLPLRQGLEDQRYRWLATAPMRDELQRVLGYPQIVRRLAFYERTAESVLAAFDQWTQGVAVAPKAPWTCKDPDDQKFIDLAVAHPGVLLSKDQAVLCMQRRLATAGVRILRHLAPDAPAV</sequence>
<name>A0ABT5N2S8_9BURK</name>
<dbReference type="SUPFAM" id="SSF88723">
    <property type="entry name" value="PIN domain-like"/>
    <property type="match status" value="1"/>
</dbReference>
<dbReference type="InterPro" id="IPR029060">
    <property type="entry name" value="PIN-like_dom_sf"/>
</dbReference>
<evidence type="ECO:0000259" key="1">
    <source>
        <dbReference type="Pfam" id="PF13470"/>
    </source>
</evidence>
<dbReference type="EMBL" id="JAQSIP010000011">
    <property type="protein sequence ID" value="MDD0840618.1"/>
    <property type="molecule type" value="Genomic_DNA"/>
</dbReference>
<dbReference type="InterPro" id="IPR002716">
    <property type="entry name" value="PIN_dom"/>
</dbReference>
<dbReference type="InterPro" id="IPR002850">
    <property type="entry name" value="PIN_toxin-like"/>
</dbReference>
<feature type="domain" description="PIN" evidence="1">
    <location>
        <begin position="12"/>
        <end position="114"/>
    </location>
</feature>
<evidence type="ECO:0000313" key="2">
    <source>
        <dbReference type="EMBL" id="MDD0840618.1"/>
    </source>
</evidence>
<gene>
    <name evidence="2" type="ORF">PSQ40_18720</name>
</gene>
<dbReference type="PANTHER" id="PTHR34610:SF3">
    <property type="entry name" value="SSL7007 PROTEIN"/>
    <property type="match status" value="1"/>
</dbReference>
<dbReference type="RefSeq" id="WP_273953408.1">
    <property type="nucleotide sequence ID" value="NZ_JAQSIP010000011.1"/>
</dbReference>
<proteinExistence type="predicted"/>
<evidence type="ECO:0000313" key="3">
    <source>
        <dbReference type="Proteomes" id="UP001528673"/>
    </source>
</evidence>
<dbReference type="PANTHER" id="PTHR34610">
    <property type="entry name" value="SSL7007 PROTEIN"/>
    <property type="match status" value="1"/>
</dbReference>
<dbReference type="Proteomes" id="UP001528673">
    <property type="component" value="Unassembled WGS sequence"/>
</dbReference>
<organism evidence="2 3">
    <name type="scientific">Curvibacter cyanobacteriorum</name>
    <dbReference type="NCBI Taxonomy" id="3026422"/>
    <lineage>
        <taxon>Bacteria</taxon>
        <taxon>Pseudomonadati</taxon>
        <taxon>Pseudomonadota</taxon>
        <taxon>Betaproteobacteria</taxon>
        <taxon>Burkholderiales</taxon>
        <taxon>Comamonadaceae</taxon>
        <taxon>Curvibacter</taxon>
    </lineage>
</organism>
<protein>
    <submittedName>
        <fullName evidence="2">Toxin-antitoxin system toxin component, PIN family</fullName>
    </submittedName>
</protein>
<keyword evidence="3" id="KW-1185">Reference proteome</keyword>
<comment type="caution">
    <text evidence="2">The sequence shown here is derived from an EMBL/GenBank/DDBJ whole genome shotgun (WGS) entry which is preliminary data.</text>
</comment>